<feature type="domain" description="AMP-binding enzyme C-terminal" evidence="4">
    <location>
        <begin position="438"/>
        <end position="515"/>
    </location>
</feature>
<dbReference type="PANTHER" id="PTHR24096:SF353">
    <property type="entry name" value="GH16244P-RELATED"/>
    <property type="match status" value="1"/>
</dbReference>
<evidence type="ECO:0000256" key="1">
    <source>
        <dbReference type="ARBA" id="ARBA00004275"/>
    </source>
</evidence>
<dbReference type="VEuPathDB" id="VectorBase:MDOMA2_014766"/>
<evidence type="ECO:0000259" key="4">
    <source>
        <dbReference type="Pfam" id="PF13193"/>
    </source>
</evidence>
<dbReference type="Gene3D" id="3.40.50.12780">
    <property type="entry name" value="N-terminal domain of ligase-like"/>
    <property type="match status" value="1"/>
</dbReference>
<organism evidence="5 6">
    <name type="scientific">Musca domestica</name>
    <name type="common">House fly</name>
    <dbReference type="NCBI Taxonomy" id="7370"/>
    <lineage>
        <taxon>Eukaryota</taxon>
        <taxon>Metazoa</taxon>
        <taxon>Ecdysozoa</taxon>
        <taxon>Arthropoda</taxon>
        <taxon>Hexapoda</taxon>
        <taxon>Insecta</taxon>
        <taxon>Pterygota</taxon>
        <taxon>Neoptera</taxon>
        <taxon>Endopterygota</taxon>
        <taxon>Diptera</taxon>
        <taxon>Brachycera</taxon>
        <taxon>Muscomorpha</taxon>
        <taxon>Muscoidea</taxon>
        <taxon>Muscidae</taxon>
        <taxon>Musca</taxon>
    </lineage>
</organism>
<name>A0A9J7D3B0_MUSDO</name>
<dbReference type="eggNOG" id="KOG1176">
    <property type="taxonomic scope" value="Eukaryota"/>
</dbReference>
<evidence type="ECO:0000313" key="5">
    <source>
        <dbReference type="Proteomes" id="UP001652621"/>
    </source>
</evidence>
<dbReference type="Pfam" id="PF00501">
    <property type="entry name" value="AMP-binding"/>
    <property type="match status" value="1"/>
</dbReference>
<dbReference type="SUPFAM" id="SSF56801">
    <property type="entry name" value="Acetyl-CoA synthetase-like"/>
    <property type="match status" value="1"/>
</dbReference>
<evidence type="ECO:0000313" key="6">
    <source>
        <dbReference type="RefSeq" id="XP_005190324.2"/>
    </source>
</evidence>
<accession>A0A9J7D3B0</accession>
<proteinExistence type="predicted"/>
<dbReference type="PROSITE" id="PS00455">
    <property type="entry name" value="AMP_BINDING"/>
    <property type="match status" value="1"/>
</dbReference>
<comment type="subcellular location">
    <subcellularLocation>
        <location evidence="1">Peroxisome</location>
    </subcellularLocation>
</comment>
<evidence type="ECO:0000256" key="2">
    <source>
        <dbReference type="ARBA" id="ARBA00023140"/>
    </source>
</evidence>
<gene>
    <name evidence="6" type="primary">LOC101898801</name>
</gene>
<dbReference type="InterPro" id="IPR025110">
    <property type="entry name" value="AMP-bd_C"/>
</dbReference>
<dbReference type="RefSeq" id="XP_005190324.2">
    <property type="nucleotide sequence ID" value="XM_005190267.3"/>
</dbReference>
<dbReference type="VEuPathDB" id="VectorBase:MDOA008660"/>
<dbReference type="GeneID" id="101898801"/>
<dbReference type="Gene3D" id="3.30.300.30">
    <property type="match status" value="1"/>
</dbReference>
<dbReference type="InterPro" id="IPR045851">
    <property type="entry name" value="AMP-bd_C_sf"/>
</dbReference>
<protein>
    <submittedName>
        <fullName evidence="6">Uncharacterized protein LOC101898801</fullName>
    </submittedName>
</protein>
<dbReference type="InterPro" id="IPR020845">
    <property type="entry name" value="AMP-binding_CS"/>
</dbReference>
<dbReference type="InterPro" id="IPR042099">
    <property type="entry name" value="ANL_N_sf"/>
</dbReference>
<dbReference type="Pfam" id="PF13193">
    <property type="entry name" value="AMP-binding_C"/>
    <property type="match status" value="1"/>
</dbReference>
<dbReference type="OrthoDB" id="10253869at2759"/>
<evidence type="ECO:0000259" key="3">
    <source>
        <dbReference type="Pfam" id="PF00501"/>
    </source>
</evidence>
<dbReference type="InterPro" id="IPR000873">
    <property type="entry name" value="AMP-dep_synth/lig_dom"/>
</dbReference>
<dbReference type="STRING" id="7370.A0A1I8MUU5"/>
<reference evidence="6" key="1">
    <citation type="submission" date="2025-08" db="UniProtKB">
        <authorList>
            <consortium name="RefSeq"/>
        </authorList>
    </citation>
    <scope>IDENTIFICATION</scope>
    <source>
        <strain evidence="6">Aabys</strain>
        <tissue evidence="6">Whole body</tissue>
    </source>
</reference>
<sequence length="536" mass="59927">MSISYDKINKIWTSEREESIYSEKTSLGEIVYQQLQNFPNKVIQIDDTNNTKVTAQEAWEWGIRIAQHLRQLKLDENDVIGIVALNTTYVLPAAIGCLFNGTPIHTVNPKLDLDTISHCLNITKPKLIFCDGGNCELLQKASSSFNPIFYTLSEHIKGIPKIVDMLKATTGETKYRPAKLSKGVKQTVAILCSSGTTGKPKAVCISSSLFLFYDWINNNESVLYISSGIDWITGIYFLFSSCIRGFTRIIFNKTFETSHFLEILKKYQITTAFLSSRYVAALVQHPDVSRENLKHLKSITFGGSALSEVNSEKLIQLCSESAKISFCYGSTEMGPISQRCEKRKFNSVGKLFNNLQLAIVSDEGQHLGPNEIGEIIVKMPYPWNGYYGNPQESAKAVDDHGWFHSGDVGYVDDDHDLFIVDRKKEILKYRGLQFSTNEIEGVIAELTGVRDVCVVSVFNETDGDLAGALVVLAEGSNLKQQDVIDHVKQRLVSPHKHLNAGAYFVDKLPQNLNGKLIKKEASELLRKLAAKNHLVK</sequence>
<keyword evidence="5" id="KW-1185">Reference proteome</keyword>
<dbReference type="PANTHER" id="PTHR24096">
    <property type="entry name" value="LONG-CHAIN-FATTY-ACID--COA LIGASE"/>
    <property type="match status" value="1"/>
</dbReference>
<keyword evidence="2" id="KW-0576">Peroxisome</keyword>
<dbReference type="Proteomes" id="UP001652621">
    <property type="component" value="Unplaced"/>
</dbReference>
<feature type="domain" description="AMP-dependent synthetase/ligase" evidence="3">
    <location>
        <begin position="33"/>
        <end position="387"/>
    </location>
</feature>